<evidence type="ECO:0000256" key="2">
    <source>
        <dbReference type="SAM" id="MobiDB-lite"/>
    </source>
</evidence>
<evidence type="ECO:0000256" key="1">
    <source>
        <dbReference type="SAM" id="Coils"/>
    </source>
</evidence>
<protein>
    <submittedName>
        <fullName evidence="3">Uncharacterized protein</fullName>
    </submittedName>
</protein>
<name>A0A7Y8RJ96_9PSED</name>
<feature type="region of interest" description="Disordered" evidence="2">
    <location>
        <begin position="68"/>
        <end position="87"/>
    </location>
</feature>
<accession>A0A7Y8RJ96</accession>
<proteinExistence type="predicted"/>
<evidence type="ECO:0000313" key="4">
    <source>
        <dbReference type="Proteomes" id="UP000543908"/>
    </source>
</evidence>
<evidence type="ECO:0000313" key="3">
    <source>
        <dbReference type="EMBL" id="NWN60002.1"/>
    </source>
</evidence>
<organism evidence="3 4">
    <name type="scientific">Pseudomonas allii</name>
    <dbReference type="NCBI Taxonomy" id="2740531"/>
    <lineage>
        <taxon>Bacteria</taxon>
        <taxon>Pseudomonadati</taxon>
        <taxon>Pseudomonadota</taxon>
        <taxon>Gammaproteobacteria</taxon>
        <taxon>Pseudomonadales</taxon>
        <taxon>Pseudomonadaceae</taxon>
        <taxon>Pseudomonas</taxon>
    </lineage>
</organism>
<feature type="coiled-coil region" evidence="1">
    <location>
        <begin position="127"/>
        <end position="154"/>
    </location>
</feature>
<reference evidence="3 4" key="1">
    <citation type="submission" date="2020-05" db="EMBL/GenBank/DDBJ databases">
        <title>Onion-isolated Pseudomonas sp.</title>
        <authorList>
            <person name="Fujikawa T."/>
            <person name="Sawada H."/>
        </authorList>
    </citation>
    <scope>NUCLEOTIDE SEQUENCE [LARGE SCALE GENOMIC DNA]</scope>
    <source>
        <strain evidence="3 4">MAFF 301512</strain>
    </source>
</reference>
<keyword evidence="1" id="KW-0175">Coiled coil</keyword>
<feature type="compositionally biased region" description="Polar residues" evidence="2">
    <location>
        <begin position="72"/>
        <end position="87"/>
    </location>
</feature>
<dbReference type="Proteomes" id="UP000543908">
    <property type="component" value="Unassembled WGS sequence"/>
</dbReference>
<dbReference type="AlphaFoldDB" id="A0A7Y8RJ96"/>
<sequence length="213" mass="22387">MVADRLHKAGVFSNTPTIGTVARDAFVNAGINGFVSTPLSIATYAGSAWTGELIKGHFAPQTPMLPPVHQPAPSTQGATPAGGVSTQSNVGTRLALAELRIEVVANSIMAIREGTDAKALKLMEAGARSSSERLATLEALYDAAEKELKKIGEENDMIFRPYDASSGAATGTDSSRLDSLDKRFEVVNKFIGKLIVLKATELPVETTADTATV</sequence>
<dbReference type="EMBL" id="JABUHS010000006">
    <property type="protein sequence ID" value="NWN60002.1"/>
    <property type="molecule type" value="Genomic_DNA"/>
</dbReference>
<comment type="caution">
    <text evidence="3">The sequence shown here is derived from an EMBL/GenBank/DDBJ whole genome shotgun (WGS) entry which is preliminary data.</text>
</comment>
<gene>
    <name evidence="3" type="ORF">HT123_01835</name>
</gene>